<feature type="region of interest" description="Disordered" evidence="2">
    <location>
        <begin position="77"/>
        <end position="129"/>
    </location>
</feature>
<keyword evidence="1" id="KW-0863">Zinc-finger</keyword>
<evidence type="ECO:0000313" key="5">
    <source>
        <dbReference type="Proteomes" id="UP000799324"/>
    </source>
</evidence>
<dbReference type="OrthoDB" id="2687452at2759"/>
<dbReference type="PROSITE" id="PS00028">
    <property type="entry name" value="ZINC_FINGER_C2H2_1"/>
    <property type="match status" value="1"/>
</dbReference>
<feature type="domain" description="C2H2-type" evidence="3">
    <location>
        <begin position="142"/>
        <end position="172"/>
    </location>
</feature>
<organism evidence="4 5">
    <name type="scientific">Lophiostoma macrostomum CBS 122681</name>
    <dbReference type="NCBI Taxonomy" id="1314788"/>
    <lineage>
        <taxon>Eukaryota</taxon>
        <taxon>Fungi</taxon>
        <taxon>Dikarya</taxon>
        <taxon>Ascomycota</taxon>
        <taxon>Pezizomycotina</taxon>
        <taxon>Dothideomycetes</taxon>
        <taxon>Pleosporomycetidae</taxon>
        <taxon>Pleosporales</taxon>
        <taxon>Lophiostomataceae</taxon>
        <taxon>Lophiostoma</taxon>
    </lineage>
</organism>
<evidence type="ECO:0000313" key="4">
    <source>
        <dbReference type="EMBL" id="KAF2649523.1"/>
    </source>
</evidence>
<feature type="compositionally biased region" description="Polar residues" evidence="2">
    <location>
        <begin position="10"/>
        <end position="33"/>
    </location>
</feature>
<evidence type="ECO:0000259" key="3">
    <source>
        <dbReference type="PROSITE" id="PS50157"/>
    </source>
</evidence>
<sequence length="228" mass="25767">MTRRKYSAMLKSTSSENPNKQQTGSGLRTSYDLSNRPKDENPDPLRIQHSQQIWSAISRTLSNFNITYSLFPISTNASQSPTSTNDHVSGGQVHHLQPNYSPSSVGETLDFHDTPATSPHPTSRHGAPDGAIGHVYADERKFRCSNKDCHGNFGRLADLRRHYKASHAQNRSDYYCSQHGCQRSYSHNGRPGRSFGTRKDKCEEHIRNVHRDVPEHLRGHAQLYSLEN</sequence>
<keyword evidence="5" id="KW-1185">Reference proteome</keyword>
<dbReference type="PROSITE" id="PS50157">
    <property type="entry name" value="ZINC_FINGER_C2H2_2"/>
    <property type="match status" value="1"/>
</dbReference>
<dbReference type="Proteomes" id="UP000799324">
    <property type="component" value="Unassembled WGS sequence"/>
</dbReference>
<dbReference type="Gene3D" id="3.30.160.60">
    <property type="entry name" value="Classic Zinc Finger"/>
    <property type="match status" value="1"/>
</dbReference>
<keyword evidence="1" id="KW-0862">Zinc</keyword>
<reference evidence="4" key="1">
    <citation type="journal article" date="2020" name="Stud. Mycol.">
        <title>101 Dothideomycetes genomes: a test case for predicting lifestyles and emergence of pathogens.</title>
        <authorList>
            <person name="Haridas S."/>
            <person name="Albert R."/>
            <person name="Binder M."/>
            <person name="Bloem J."/>
            <person name="Labutti K."/>
            <person name="Salamov A."/>
            <person name="Andreopoulos B."/>
            <person name="Baker S."/>
            <person name="Barry K."/>
            <person name="Bills G."/>
            <person name="Bluhm B."/>
            <person name="Cannon C."/>
            <person name="Castanera R."/>
            <person name="Culley D."/>
            <person name="Daum C."/>
            <person name="Ezra D."/>
            <person name="Gonzalez J."/>
            <person name="Henrissat B."/>
            <person name="Kuo A."/>
            <person name="Liang C."/>
            <person name="Lipzen A."/>
            <person name="Lutzoni F."/>
            <person name="Magnuson J."/>
            <person name="Mondo S."/>
            <person name="Nolan M."/>
            <person name="Ohm R."/>
            <person name="Pangilinan J."/>
            <person name="Park H.-J."/>
            <person name="Ramirez L."/>
            <person name="Alfaro M."/>
            <person name="Sun H."/>
            <person name="Tritt A."/>
            <person name="Yoshinaga Y."/>
            <person name="Zwiers L.-H."/>
            <person name="Turgeon B."/>
            <person name="Goodwin S."/>
            <person name="Spatafora J."/>
            <person name="Crous P."/>
            <person name="Grigoriev I."/>
        </authorList>
    </citation>
    <scope>NUCLEOTIDE SEQUENCE</scope>
    <source>
        <strain evidence="4">CBS 122681</strain>
    </source>
</reference>
<dbReference type="GO" id="GO:0008270">
    <property type="term" value="F:zinc ion binding"/>
    <property type="evidence" value="ECO:0007669"/>
    <property type="project" value="UniProtKB-KW"/>
</dbReference>
<dbReference type="EMBL" id="MU004488">
    <property type="protein sequence ID" value="KAF2649523.1"/>
    <property type="molecule type" value="Genomic_DNA"/>
</dbReference>
<feature type="region of interest" description="Disordered" evidence="2">
    <location>
        <begin position="1"/>
        <end position="45"/>
    </location>
</feature>
<proteinExistence type="predicted"/>
<keyword evidence="1" id="KW-0479">Metal-binding</keyword>
<name>A0A6A6SSI2_9PLEO</name>
<dbReference type="AlphaFoldDB" id="A0A6A6SSI2"/>
<evidence type="ECO:0000256" key="1">
    <source>
        <dbReference type="PROSITE-ProRule" id="PRU00042"/>
    </source>
</evidence>
<evidence type="ECO:0000256" key="2">
    <source>
        <dbReference type="SAM" id="MobiDB-lite"/>
    </source>
</evidence>
<protein>
    <recommendedName>
        <fullName evidence="3">C2H2-type domain-containing protein</fullName>
    </recommendedName>
</protein>
<accession>A0A6A6SSI2</accession>
<gene>
    <name evidence="4" type="ORF">K491DRAFT_198190</name>
</gene>
<dbReference type="InterPro" id="IPR013087">
    <property type="entry name" value="Znf_C2H2_type"/>
</dbReference>
<feature type="compositionally biased region" description="Polar residues" evidence="2">
    <location>
        <begin position="77"/>
        <end position="87"/>
    </location>
</feature>